<dbReference type="OrthoDB" id="9801978at2"/>
<dbReference type="SUPFAM" id="SSF53623">
    <property type="entry name" value="MurD-like peptide ligases, catalytic domain"/>
    <property type="match status" value="1"/>
</dbReference>
<dbReference type="GO" id="GO:0005737">
    <property type="term" value="C:cytoplasm"/>
    <property type="evidence" value="ECO:0007669"/>
    <property type="project" value="UniProtKB-SubCell"/>
</dbReference>
<comment type="similarity">
    <text evidence="10">Belongs to the MurCDEF family. MurF subfamily.</text>
</comment>
<dbReference type="GO" id="GO:0008360">
    <property type="term" value="P:regulation of cell shape"/>
    <property type="evidence" value="ECO:0007669"/>
    <property type="project" value="UniProtKB-KW"/>
</dbReference>
<evidence type="ECO:0000256" key="8">
    <source>
        <dbReference type="ARBA" id="ARBA00023306"/>
    </source>
</evidence>
<keyword evidence="1 10" id="KW-0963">Cytoplasm</keyword>
<organism evidence="15 16">
    <name type="scientific">Parathermosynechococcus lividus PCC 6715</name>
    <dbReference type="NCBI Taxonomy" id="1917166"/>
    <lineage>
        <taxon>Bacteria</taxon>
        <taxon>Bacillati</taxon>
        <taxon>Cyanobacteriota</taxon>
        <taxon>Cyanophyceae</taxon>
        <taxon>Acaryochloridales</taxon>
        <taxon>Thermosynechococcaceae</taxon>
        <taxon>Parathermosynechococcus</taxon>
    </lineage>
</organism>
<comment type="function">
    <text evidence="10 11">Involved in cell wall formation. Catalyzes the final step in the synthesis of UDP-N-acetylmuramoyl-pentapeptide, the precursor of murein.</text>
</comment>
<keyword evidence="16" id="KW-1185">Reference proteome</keyword>
<dbReference type="AlphaFoldDB" id="A0A2D2Q4E8"/>
<dbReference type="Gene3D" id="3.40.1390.10">
    <property type="entry name" value="MurE/MurF, N-terminal domain"/>
    <property type="match status" value="1"/>
</dbReference>
<dbReference type="InterPro" id="IPR004101">
    <property type="entry name" value="Mur_ligase_C"/>
</dbReference>
<dbReference type="GO" id="GO:0009252">
    <property type="term" value="P:peptidoglycan biosynthetic process"/>
    <property type="evidence" value="ECO:0007669"/>
    <property type="project" value="UniProtKB-UniRule"/>
</dbReference>
<dbReference type="GO" id="GO:0051301">
    <property type="term" value="P:cell division"/>
    <property type="evidence" value="ECO:0007669"/>
    <property type="project" value="UniProtKB-KW"/>
</dbReference>
<dbReference type="InterPro" id="IPR005863">
    <property type="entry name" value="UDP-N-AcMur_synth"/>
</dbReference>
<dbReference type="GO" id="GO:0047480">
    <property type="term" value="F:UDP-N-acetylmuramoyl-tripeptide-D-alanyl-D-alanine ligase activity"/>
    <property type="evidence" value="ECO:0007669"/>
    <property type="project" value="UniProtKB-UniRule"/>
</dbReference>
<evidence type="ECO:0000256" key="6">
    <source>
        <dbReference type="ARBA" id="ARBA00022960"/>
    </source>
</evidence>
<evidence type="ECO:0000256" key="10">
    <source>
        <dbReference type="HAMAP-Rule" id="MF_02019"/>
    </source>
</evidence>
<evidence type="ECO:0000256" key="5">
    <source>
        <dbReference type="ARBA" id="ARBA00022840"/>
    </source>
</evidence>
<accession>A0A2D2Q4E8</accession>
<dbReference type="NCBIfam" id="TIGR01143">
    <property type="entry name" value="murF"/>
    <property type="match status" value="1"/>
</dbReference>
<dbReference type="EMBL" id="CP018092">
    <property type="protein sequence ID" value="ATS19386.1"/>
    <property type="molecule type" value="Genomic_DNA"/>
</dbReference>
<gene>
    <name evidence="10" type="primary">murF</name>
    <name evidence="15" type="ORF">BRW62_12325</name>
</gene>
<evidence type="ECO:0000256" key="7">
    <source>
        <dbReference type="ARBA" id="ARBA00022984"/>
    </source>
</evidence>
<dbReference type="InterPro" id="IPR051046">
    <property type="entry name" value="MurCDEF_CellWall_CoF430Synth"/>
</dbReference>
<dbReference type="InterPro" id="IPR035911">
    <property type="entry name" value="MurE/MurF_N"/>
</dbReference>
<dbReference type="HAMAP" id="MF_02019">
    <property type="entry name" value="MurF"/>
    <property type="match status" value="1"/>
</dbReference>
<dbReference type="Pfam" id="PF08245">
    <property type="entry name" value="Mur_ligase_M"/>
    <property type="match status" value="1"/>
</dbReference>
<comment type="catalytic activity">
    <reaction evidence="10 11">
        <text>D-alanyl-D-alanine + UDP-N-acetyl-alpha-D-muramoyl-L-alanyl-gamma-D-glutamyl-meso-2,6-diaminopimelate + ATP = UDP-N-acetyl-alpha-D-muramoyl-L-alanyl-gamma-D-glutamyl-meso-2,6-diaminopimeloyl-D-alanyl-D-alanine + ADP + phosphate + H(+)</text>
        <dbReference type="Rhea" id="RHEA:28374"/>
        <dbReference type="ChEBI" id="CHEBI:15378"/>
        <dbReference type="ChEBI" id="CHEBI:30616"/>
        <dbReference type="ChEBI" id="CHEBI:43474"/>
        <dbReference type="ChEBI" id="CHEBI:57822"/>
        <dbReference type="ChEBI" id="CHEBI:61386"/>
        <dbReference type="ChEBI" id="CHEBI:83905"/>
        <dbReference type="ChEBI" id="CHEBI:456216"/>
        <dbReference type="EC" id="6.3.2.10"/>
    </reaction>
</comment>
<dbReference type="InterPro" id="IPR036615">
    <property type="entry name" value="Mur_ligase_C_dom_sf"/>
</dbReference>
<dbReference type="PANTHER" id="PTHR43024:SF1">
    <property type="entry name" value="UDP-N-ACETYLMURAMOYL-TRIPEPTIDE--D-ALANYL-D-ALANINE LIGASE"/>
    <property type="match status" value="1"/>
</dbReference>
<dbReference type="Gene3D" id="3.40.1190.10">
    <property type="entry name" value="Mur-like, catalytic domain"/>
    <property type="match status" value="1"/>
</dbReference>
<dbReference type="Pfam" id="PF01225">
    <property type="entry name" value="Mur_ligase"/>
    <property type="match status" value="1"/>
</dbReference>
<comment type="subcellular location">
    <subcellularLocation>
        <location evidence="10 11">Cytoplasm</location>
    </subcellularLocation>
</comment>
<proteinExistence type="inferred from homology"/>
<evidence type="ECO:0000256" key="2">
    <source>
        <dbReference type="ARBA" id="ARBA00022598"/>
    </source>
</evidence>
<keyword evidence="7 10" id="KW-0573">Peptidoglycan synthesis</keyword>
<dbReference type="GO" id="GO:0008766">
    <property type="term" value="F:UDP-N-acetylmuramoylalanyl-D-glutamyl-2,6-diaminopimelate-D-alanyl-D-alanine ligase activity"/>
    <property type="evidence" value="ECO:0007669"/>
    <property type="project" value="RHEA"/>
</dbReference>
<sequence>MLPFNRSKAVKTTLAAIAQALGQTGDWPEQPVTGISTDSRHVAAGNVFVALRGDTFDGHQFVAQAATAGATALIVEEPVVSQLPQLQVANTLAAYQRLGQWWRKQCRAAIIAITGSVGKTTTKEMIAAVLRHYGRVLKTEANFNNEIGVPKTLLQLEPAHDFAVIEMGMRSPGEIALLSQIAQPDVAVITNVGTAHIGRLGSREAIAAAKCELLAEMPATSTAILNADTPLLLETASRVWSGTTLTYGLTAGQHRGVYLPPHTLQIGDHAYTVPLAGAHHALNFLAALTVLRALGLNPQALPPQLELHLPAGRGGRYRLEPDILLLDETYNAGLESMVAALQLLRSLPGQRHLAVLGAMRELGDFSLPFHQQVGATVAQLGLDGLLILDEGAEGKALAQGAATVPSQQFASHGGLVEYLLTHLQRGDRVLFKASHAVALDRVVAELRQRWPR</sequence>
<dbReference type="GO" id="GO:0071555">
    <property type="term" value="P:cell wall organization"/>
    <property type="evidence" value="ECO:0007669"/>
    <property type="project" value="UniProtKB-KW"/>
</dbReference>
<evidence type="ECO:0000256" key="11">
    <source>
        <dbReference type="RuleBase" id="RU004136"/>
    </source>
</evidence>
<evidence type="ECO:0000256" key="4">
    <source>
        <dbReference type="ARBA" id="ARBA00022741"/>
    </source>
</evidence>
<evidence type="ECO:0000259" key="13">
    <source>
        <dbReference type="Pfam" id="PF02875"/>
    </source>
</evidence>
<dbReference type="InterPro" id="IPR000713">
    <property type="entry name" value="Mur_ligase_N"/>
</dbReference>
<comment type="pathway">
    <text evidence="10 11">Cell wall biogenesis; peptidoglycan biosynthesis.</text>
</comment>
<keyword evidence="5 10" id="KW-0067">ATP-binding</keyword>
<dbReference type="SUPFAM" id="SSF63418">
    <property type="entry name" value="MurE/MurF N-terminal domain"/>
    <property type="match status" value="1"/>
</dbReference>
<dbReference type="InterPro" id="IPR013221">
    <property type="entry name" value="Mur_ligase_cen"/>
</dbReference>
<keyword evidence="9 10" id="KW-0961">Cell wall biogenesis/degradation</keyword>
<keyword evidence="8 10" id="KW-0131">Cell cycle</keyword>
<name>A0A2D2Q4E8_PARLV</name>
<dbReference type="Proteomes" id="UP000231057">
    <property type="component" value="Chromosome"/>
</dbReference>
<feature type="domain" description="Mur ligase N-terminal catalytic" evidence="12">
    <location>
        <begin position="32"/>
        <end position="79"/>
    </location>
</feature>
<dbReference type="PANTHER" id="PTHR43024">
    <property type="entry name" value="UDP-N-ACETYLMURAMOYL-TRIPEPTIDE--D-ALANYL-D-ALANINE LIGASE"/>
    <property type="match status" value="1"/>
</dbReference>
<evidence type="ECO:0000256" key="3">
    <source>
        <dbReference type="ARBA" id="ARBA00022618"/>
    </source>
</evidence>
<evidence type="ECO:0000256" key="9">
    <source>
        <dbReference type="ARBA" id="ARBA00023316"/>
    </source>
</evidence>
<dbReference type="GO" id="GO:0005524">
    <property type="term" value="F:ATP binding"/>
    <property type="evidence" value="ECO:0007669"/>
    <property type="project" value="UniProtKB-UniRule"/>
</dbReference>
<reference evidence="16" key="2">
    <citation type="journal article" date="2022" name="Front. Microbiol.">
        <title>Comparative Genomic Analysis Revealed Distinct Molecular Components and Organization of CO2-Concentrating Mechanism in Thermophilic Cyanobacteria.</title>
        <authorList>
            <person name="Tang J."/>
            <person name="Zhou H."/>
            <person name="Yao D."/>
            <person name="Riaz S."/>
            <person name="You D."/>
            <person name="Klepacz-Smolka A."/>
            <person name="Daroch M."/>
        </authorList>
    </citation>
    <scope>NUCLEOTIDE SEQUENCE [LARGE SCALE GENOMIC DNA]</scope>
    <source>
        <strain evidence="16">PCC 6715</strain>
    </source>
</reference>
<dbReference type="Gene3D" id="3.90.190.20">
    <property type="entry name" value="Mur ligase, C-terminal domain"/>
    <property type="match status" value="1"/>
</dbReference>
<dbReference type="UniPathway" id="UPA00219"/>
<dbReference type="SUPFAM" id="SSF53244">
    <property type="entry name" value="MurD-like peptide ligases, peptide-binding domain"/>
    <property type="match status" value="1"/>
</dbReference>
<dbReference type="EC" id="6.3.2.10" evidence="10 11"/>
<keyword evidence="4 10" id="KW-0547">Nucleotide-binding</keyword>
<protein>
    <recommendedName>
        <fullName evidence="10 11">UDP-N-acetylmuramoyl-tripeptide--D-alanyl-D-alanine ligase</fullName>
        <ecNumber evidence="10 11">6.3.2.10</ecNumber>
    </recommendedName>
    <alternativeName>
        <fullName evidence="10">D-alanyl-D-alanine-adding enzyme</fullName>
    </alternativeName>
</protein>
<dbReference type="Pfam" id="PF02875">
    <property type="entry name" value="Mur_ligase_C"/>
    <property type="match status" value="1"/>
</dbReference>
<keyword evidence="2 10" id="KW-0436">Ligase</keyword>
<evidence type="ECO:0000313" key="16">
    <source>
        <dbReference type="Proteomes" id="UP000231057"/>
    </source>
</evidence>
<feature type="binding site" evidence="10">
    <location>
        <begin position="115"/>
        <end position="121"/>
    </location>
    <ligand>
        <name>ATP</name>
        <dbReference type="ChEBI" id="CHEBI:30616"/>
    </ligand>
</feature>
<feature type="domain" description="Mur ligase central" evidence="14">
    <location>
        <begin position="113"/>
        <end position="290"/>
    </location>
</feature>
<evidence type="ECO:0000259" key="14">
    <source>
        <dbReference type="Pfam" id="PF08245"/>
    </source>
</evidence>
<feature type="domain" description="Mur ligase C-terminal" evidence="13">
    <location>
        <begin position="329"/>
        <end position="434"/>
    </location>
</feature>
<evidence type="ECO:0000256" key="1">
    <source>
        <dbReference type="ARBA" id="ARBA00022490"/>
    </source>
</evidence>
<evidence type="ECO:0000313" key="15">
    <source>
        <dbReference type="EMBL" id="ATS19386.1"/>
    </source>
</evidence>
<keyword evidence="6 10" id="KW-0133">Cell shape</keyword>
<evidence type="ECO:0000259" key="12">
    <source>
        <dbReference type="Pfam" id="PF01225"/>
    </source>
</evidence>
<dbReference type="KEGG" id="slw:BRW62_12325"/>
<reference evidence="15 16" key="1">
    <citation type="submission" date="2016-11" db="EMBL/GenBank/DDBJ databases">
        <title>Complete genome sequence of thermophilic cyanobacteria strain Synechococcus sp. PCC6715.</title>
        <authorList>
            <person name="Tang J."/>
            <person name="Daroch M."/>
            <person name="Liang Y."/>
            <person name="Jiang D."/>
            <person name="Shah M."/>
        </authorList>
    </citation>
    <scope>NUCLEOTIDE SEQUENCE [LARGE SCALE GENOMIC DNA]</scope>
    <source>
        <strain evidence="15 16">PCC 6715</strain>
    </source>
</reference>
<keyword evidence="3 10" id="KW-0132">Cell division</keyword>
<dbReference type="InterPro" id="IPR036565">
    <property type="entry name" value="Mur-like_cat_sf"/>
</dbReference>